<feature type="region of interest" description="Disordered" evidence="1">
    <location>
        <begin position="1"/>
        <end position="50"/>
    </location>
</feature>
<name>A0A834MQF8_VESGE</name>
<dbReference type="AlphaFoldDB" id="A0A834MQF8"/>
<accession>A0A834MQF8</accession>
<dbReference type="Proteomes" id="UP000617340">
    <property type="component" value="Unassembled WGS sequence"/>
</dbReference>
<sequence length="118" mass="13772">MEEKESLLLDISETSGPSDVKTNTSERGRKEKKEERPPYFTPYLVPPHPSTFPLHVSENFRRDNDRRAEICTTPICRSKLLLRGTCAVEGSTRKEQEQQQQQQQQQHRLGRSYNDRKS</sequence>
<comment type="caution">
    <text evidence="2">The sequence shown here is derived from an EMBL/GenBank/DDBJ whole genome shotgun (WGS) entry which is preliminary data.</text>
</comment>
<dbReference type="EMBL" id="JACSDZ010000025">
    <property type="protein sequence ID" value="KAF7379128.1"/>
    <property type="molecule type" value="Genomic_DNA"/>
</dbReference>
<evidence type="ECO:0000313" key="2">
    <source>
        <dbReference type="EMBL" id="KAF7379128.1"/>
    </source>
</evidence>
<organism evidence="2 3">
    <name type="scientific">Vespula germanica</name>
    <name type="common">German yellow jacket</name>
    <name type="synonym">Paravespula germanica</name>
    <dbReference type="NCBI Taxonomy" id="30212"/>
    <lineage>
        <taxon>Eukaryota</taxon>
        <taxon>Metazoa</taxon>
        <taxon>Ecdysozoa</taxon>
        <taxon>Arthropoda</taxon>
        <taxon>Hexapoda</taxon>
        <taxon>Insecta</taxon>
        <taxon>Pterygota</taxon>
        <taxon>Neoptera</taxon>
        <taxon>Endopterygota</taxon>
        <taxon>Hymenoptera</taxon>
        <taxon>Apocrita</taxon>
        <taxon>Aculeata</taxon>
        <taxon>Vespoidea</taxon>
        <taxon>Vespidae</taxon>
        <taxon>Vespinae</taxon>
        <taxon>Vespula</taxon>
    </lineage>
</organism>
<feature type="region of interest" description="Disordered" evidence="1">
    <location>
        <begin position="89"/>
        <end position="118"/>
    </location>
</feature>
<evidence type="ECO:0000256" key="1">
    <source>
        <dbReference type="SAM" id="MobiDB-lite"/>
    </source>
</evidence>
<evidence type="ECO:0000313" key="3">
    <source>
        <dbReference type="Proteomes" id="UP000617340"/>
    </source>
</evidence>
<proteinExistence type="predicted"/>
<reference evidence="2" key="1">
    <citation type="journal article" date="2020" name="G3 (Bethesda)">
        <title>High-Quality Assemblies for Three Invasive Social Wasps from the &lt;i&gt;Vespula&lt;/i&gt; Genus.</title>
        <authorList>
            <person name="Harrop T.W.R."/>
            <person name="Guhlin J."/>
            <person name="McLaughlin G.M."/>
            <person name="Permina E."/>
            <person name="Stockwell P."/>
            <person name="Gilligan J."/>
            <person name="Le Lec M.F."/>
            <person name="Gruber M.A.M."/>
            <person name="Quinn O."/>
            <person name="Lovegrove M."/>
            <person name="Duncan E.J."/>
            <person name="Remnant E.J."/>
            <person name="Van Eeckhoven J."/>
            <person name="Graham B."/>
            <person name="Knapp R.A."/>
            <person name="Langford K.W."/>
            <person name="Kronenberg Z."/>
            <person name="Press M.O."/>
            <person name="Eacker S.M."/>
            <person name="Wilson-Rankin E.E."/>
            <person name="Purcell J."/>
            <person name="Lester P.J."/>
            <person name="Dearden P.K."/>
        </authorList>
    </citation>
    <scope>NUCLEOTIDE SEQUENCE</scope>
    <source>
        <strain evidence="2">Linc-1</strain>
    </source>
</reference>
<keyword evidence="3" id="KW-1185">Reference proteome</keyword>
<feature type="compositionally biased region" description="Polar residues" evidence="1">
    <location>
        <begin position="12"/>
        <end position="23"/>
    </location>
</feature>
<feature type="compositionally biased region" description="Basic and acidic residues" evidence="1">
    <location>
        <begin position="24"/>
        <end position="37"/>
    </location>
</feature>
<gene>
    <name evidence="2" type="ORF">HZH68_016973</name>
</gene>
<protein>
    <submittedName>
        <fullName evidence="2">Uncharacterized protein</fullName>
    </submittedName>
</protein>